<dbReference type="PANTHER" id="PTHR45830:SF3">
    <property type="entry name" value="G PROTEIN-COUPLED RECEPTOR-RELATED"/>
    <property type="match status" value="1"/>
</dbReference>
<keyword evidence="1" id="KW-0812">Transmembrane</keyword>
<dbReference type="Proteomes" id="UP000483820">
    <property type="component" value="Chromosome II"/>
</dbReference>
<dbReference type="RefSeq" id="XP_053589988.1">
    <property type="nucleotide sequence ID" value="XM_053725794.1"/>
</dbReference>
<keyword evidence="1" id="KW-0472">Membrane</keyword>
<dbReference type="PANTHER" id="PTHR45830">
    <property type="entry name" value="SERPENTINE RECEPTOR, CLASS I"/>
    <property type="match status" value="1"/>
</dbReference>
<evidence type="ECO:0000313" key="3">
    <source>
        <dbReference type="Proteomes" id="UP000483820"/>
    </source>
</evidence>
<dbReference type="AlphaFoldDB" id="A0A6A5HI89"/>
<sequence length="97" mass="11019">MFDIFKMMYQLKPRISKYNYEKHIEAIRTLTIQFATASLCLGPPCLLAIIAVSGVDQAQFFTELCLACIAAHSSANTISLLIFFPPFRKCVLTNLRW</sequence>
<dbReference type="EMBL" id="WUAV01000002">
    <property type="protein sequence ID" value="KAF1766831.1"/>
    <property type="molecule type" value="Genomic_DNA"/>
</dbReference>
<accession>A0A6A5HI89</accession>
<protein>
    <recommendedName>
        <fullName evidence="4">G-protein coupled receptors family 1 profile domain-containing protein</fullName>
    </recommendedName>
</protein>
<evidence type="ECO:0008006" key="4">
    <source>
        <dbReference type="Google" id="ProtNLM"/>
    </source>
</evidence>
<gene>
    <name evidence="2" type="ORF">GCK72_006789</name>
</gene>
<keyword evidence="1" id="KW-1133">Transmembrane helix</keyword>
<dbReference type="GeneID" id="78774233"/>
<dbReference type="KEGG" id="crq:GCK72_006789"/>
<name>A0A6A5HI89_CAERE</name>
<proteinExistence type="predicted"/>
<feature type="transmembrane region" description="Helical" evidence="1">
    <location>
        <begin position="58"/>
        <end position="84"/>
    </location>
</feature>
<evidence type="ECO:0000313" key="2">
    <source>
        <dbReference type="EMBL" id="KAF1766831.1"/>
    </source>
</evidence>
<comment type="caution">
    <text evidence="2">The sequence shown here is derived from an EMBL/GenBank/DDBJ whole genome shotgun (WGS) entry which is preliminary data.</text>
</comment>
<organism evidence="2 3">
    <name type="scientific">Caenorhabditis remanei</name>
    <name type="common">Caenorhabditis vulgaris</name>
    <dbReference type="NCBI Taxonomy" id="31234"/>
    <lineage>
        <taxon>Eukaryota</taxon>
        <taxon>Metazoa</taxon>
        <taxon>Ecdysozoa</taxon>
        <taxon>Nematoda</taxon>
        <taxon>Chromadorea</taxon>
        <taxon>Rhabditida</taxon>
        <taxon>Rhabditina</taxon>
        <taxon>Rhabditomorpha</taxon>
        <taxon>Rhabditoidea</taxon>
        <taxon>Rhabditidae</taxon>
        <taxon>Peloderinae</taxon>
        <taxon>Caenorhabditis</taxon>
    </lineage>
</organism>
<reference evidence="2 3" key="1">
    <citation type="submission" date="2019-12" db="EMBL/GenBank/DDBJ databases">
        <title>Chromosome-level assembly of the Caenorhabditis remanei genome.</title>
        <authorList>
            <person name="Teterina A.A."/>
            <person name="Willis J.H."/>
            <person name="Phillips P.C."/>
        </authorList>
    </citation>
    <scope>NUCLEOTIDE SEQUENCE [LARGE SCALE GENOMIC DNA]</scope>
    <source>
        <strain evidence="2 3">PX506</strain>
        <tissue evidence="2">Whole organism</tissue>
    </source>
</reference>
<dbReference type="CTD" id="78774233"/>
<evidence type="ECO:0000256" key="1">
    <source>
        <dbReference type="SAM" id="Phobius"/>
    </source>
</evidence>
<dbReference type="InterPro" id="IPR019429">
    <property type="entry name" value="7TM_GPCR_serpentine_rcpt_Sri"/>
</dbReference>
<dbReference type="Pfam" id="PF10327">
    <property type="entry name" value="7TM_GPCR_Sri"/>
    <property type="match status" value="1"/>
</dbReference>